<dbReference type="Proteomes" id="UP000282323">
    <property type="component" value="Unassembled WGS sequence"/>
</dbReference>
<proteinExistence type="predicted"/>
<evidence type="ECO:0000313" key="1">
    <source>
        <dbReference type="EMBL" id="RQG96031.1"/>
    </source>
</evidence>
<organism evidence="1 2">
    <name type="scientific">Natrarchaeobius chitinivorans</name>
    <dbReference type="NCBI Taxonomy" id="1679083"/>
    <lineage>
        <taxon>Archaea</taxon>
        <taxon>Methanobacteriati</taxon>
        <taxon>Methanobacteriota</taxon>
        <taxon>Stenosarchaea group</taxon>
        <taxon>Halobacteria</taxon>
        <taxon>Halobacteriales</taxon>
        <taxon>Natrialbaceae</taxon>
        <taxon>Natrarchaeobius</taxon>
    </lineage>
</organism>
<evidence type="ECO:0000313" key="2">
    <source>
        <dbReference type="Proteomes" id="UP000282323"/>
    </source>
</evidence>
<gene>
    <name evidence="1" type="ORF">EA473_07605</name>
</gene>
<accession>A0A3N6MJK8</accession>
<comment type="caution">
    <text evidence="1">The sequence shown here is derived from an EMBL/GenBank/DDBJ whole genome shotgun (WGS) entry which is preliminary data.</text>
</comment>
<keyword evidence="2" id="KW-1185">Reference proteome</keyword>
<name>A0A3N6MJK8_NATCH</name>
<sequence length="63" mass="7151">MELTVQFAGGFDADLIIVAIQMFRSKDIFAECIQTSTPLTDYQITIVHGWPKCLLHMDDVYSL</sequence>
<dbReference type="AlphaFoldDB" id="A0A3N6MJK8"/>
<reference evidence="1 2" key="1">
    <citation type="submission" date="2018-10" db="EMBL/GenBank/DDBJ databases">
        <title>Natrarchaeobius chitinivorans gen. nov., sp. nov., and Natrarchaeobius haloalkaliphilus sp. nov., alkaliphilic, chitin-utilizing haloarchaea from hypersaline alkaline lakes.</title>
        <authorList>
            <person name="Sorokin D.Y."/>
            <person name="Elcheninov A.G."/>
            <person name="Kostrikina N.A."/>
            <person name="Bale N.J."/>
            <person name="Sinninghe Damste J.S."/>
            <person name="Khijniak T.V."/>
            <person name="Kublanov I.V."/>
            <person name="Toshchakov S.V."/>
        </authorList>
    </citation>
    <scope>NUCLEOTIDE SEQUENCE [LARGE SCALE GENOMIC DNA]</scope>
    <source>
        <strain evidence="1 2">AArcht4T</strain>
    </source>
</reference>
<dbReference type="EMBL" id="REGA01000004">
    <property type="protein sequence ID" value="RQG96031.1"/>
    <property type="molecule type" value="Genomic_DNA"/>
</dbReference>
<protein>
    <submittedName>
        <fullName evidence="1">Uncharacterized protein</fullName>
    </submittedName>
</protein>